<dbReference type="InterPro" id="IPR037051">
    <property type="entry name" value="4-carb_acid_sugar_kinase_N_sf"/>
</dbReference>
<evidence type="ECO:0000259" key="11">
    <source>
        <dbReference type="Pfam" id="PF17042"/>
    </source>
</evidence>
<evidence type="ECO:0000256" key="6">
    <source>
        <dbReference type="ARBA" id="ARBA00023002"/>
    </source>
</evidence>
<dbReference type="InterPro" id="IPR050523">
    <property type="entry name" value="AKR_Detox_Biosynth"/>
</dbReference>
<dbReference type="EMBL" id="JZEE01000661">
    <property type="protein sequence ID" value="KJK61714.1"/>
    <property type="molecule type" value="Genomic_DNA"/>
</dbReference>
<dbReference type="Gene3D" id="3.20.20.100">
    <property type="entry name" value="NADP-dependent oxidoreductase domain"/>
    <property type="match status" value="1"/>
</dbReference>
<organism evidence="12 13">
    <name type="scientific">Aspergillus parasiticus (strain ATCC 56775 / NRRL 5862 / SRRC 143 / SU-1)</name>
    <dbReference type="NCBI Taxonomy" id="1403190"/>
    <lineage>
        <taxon>Eukaryota</taxon>
        <taxon>Fungi</taxon>
        <taxon>Dikarya</taxon>
        <taxon>Ascomycota</taxon>
        <taxon>Pezizomycotina</taxon>
        <taxon>Eurotiomycetes</taxon>
        <taxon>Eurotiomycetidae</taxon>
        <taxon>Eurotiales</taxon>
        <taxon>Aspergillaceae</taxon>
        <taxon>Aspergillus</taxon>
        <taxon>Aspergillus subgen. Circumdati</taxon>
    </lineage>
</organism>
<accession>A0A0F0I1S5</accession>
<dbReference type="GO" id="GO:0016301">
    <property type="term" value="F:kinase activity"/>
    <property type="evidence" value="ECO:0007669"/>
    <property type="project" value="UniProtKB-KW"/>
</dbReference>
<dbReference type="Gene3D" id="3.40.980.20">
    <property type="entry name" value="Four-carbon acid sugar kinase, nucleotide binding domain"/>
    <property type="match status" value="2"/>
</dbReference>
<dbReference type="InterPro" id="IPR031475">
    <property type="entry name" value="NBD_C"/>
</dbReference>
<dbReference type="InterPro" id="IPR036812">
    <property type="entry name" value="NAD(P)_OxRdtase_dom_sf"/>
</dbReference>
<dbReference type="STRING" id="1403190.A0A0F0I1S5"/>
<keyword evidence="2" id="KW-0808">Transferase</keyword>
<evidence type="ECO:0000256" key="2">
    <source>
        <dbReference type="ARBA" id="ARBA00022679"/>
    </source>
</evidence>
<gene>
    <name evidence="12" type="ORF">P875_00086818</name>
</gene>
<dbReference type="OrthoDB" id="48988at2759"/>
<comment type="similarity">
    <text evidence="1">Belongs to the four-carbon acid sugar kinase family.</text>
</comment>
<proteinExistence type="inferred from homology"/>
<name>A0A0F0I1S5_ASPPU</name>
<keyword evidence="5" id="KW-0067">ATP-binding</keyword>
<evidence type="ECO:0000259" key="9">
    <source>
        <dbReference type="Pfam" id="PF00248"/>
    </source>
</evidence>
<evidence type="ECO:0000256" key="5">
    <source>
        <dbReference type="ARBA" id="ARBA00022840"/>
    </source>
</evidence>
<dbReference type="Proteomes" id="UP000033540">
    <property type="component" value="Unassembled WGS sequence"/>
</dbReference>
<evidence type="ECO:0000313" key="13">
    <source>
        <dbReference type="Proteomes" id="UP000033540"/>
    </source>
</evidence>
<dbReference type="InterPro" id="IPR023210">
    <property type="entry name" value="NADP_OxRdtase_dom"/>
</dbReference>
<dbReference type="PANTHER" id="PTHR43364">
    <property type="entry name" value="NADH-SPECIFIC METHYLGLYOXAL REDUCTASE-RELATED"/>
    <property type="match status" value="1"/>
</dbReference>
<sequence>MTISNYIVSLAEAQTRLPPPVESSRLLEQIDQQIDQFPILVVLDDDPTGTQTCHGINVLTVWDDATLVKEFHTCDRGFFILTNSRALPTAEARKLISEICTAVKKAAVQAQKTFEIVLRGDSTLRGHFPDEPQVAEGVIGKVDGWILAPFFRQGGRFTIDDVHYVADAEGNLVPAAQTIFAKDATFGYTSSNLIDYVVEKSNGSIARHRVQSISLQDIREGGASAVTKRLLEFAQGSIIVVNAIVDTDLEIFVLGLLQAKSAGRNYIYRTGAAFVSTRLAIRPKPPLSTRDLGLNTEASSPGGLIIAGSYVSKTTDQLQALTSGCGSALKVITLDVESLLNSTESSYSTVFSASDEAGKYISDGQDVLLMTSRRLVNNHDELSNLQIGSIVSSALGGITSSDIATKGLRMRRAQIIGQASAGVPLWRCDEPSSKFSGIPYVVFPGNVGHQDALLDLVTSWQSRSPEKRPKMQYQRLGNSGLKVSKIILGCMTFGNPSWEGSPWVLPEAEALPLLKKAYDCGINTWDTANTYSNGMSEILIGKALQQYNIPRSKVVIMTKLYYPVLEPESNARPNPAVNDGSLVNQMGLSRKHIFEAVDASLARLKSSYIDVLQLHRIDDTQPEEVMRALHDLVQMGKIHYLGASSMYCWQLARLQYAAKMNNWTTFTSMQGLYNLLYREEERETNRFCQAEGIGLIPWSPLARGLLARPWNVKTDRSVKDAKTAKWFSGEQDQKIIMRVDQLARSKGCSMSALAIAWLLEKGACPIVGLNSIERIESASEALAVRLSDADIRFLEEHYKPLPVQAI</sequence>
<evidence type="ECO:0000259" key="10">
    <source>
        <dbReference type="Pfam" id="PF07005"/>
    </source>
</evidence>
<feature type="domain" description="NADP-dependent oxidoreductase" evidence="9">
    <location>
        <begin position="485"/>
        <end position="798"/>
    </location>
</feature>
<keyword evidence="7" id="KW-0119">Carbohydrate metabolism</keyword>
<dbReference type="Pfam" id="PF07005">
    <property type="entry name" value="SBD_N"/>
    <property type="match status" value="1"/>
</dbReference>
<dbReference type="InterPro" id="IPR042213">
    <property type="entry name" value="NBD_C_sf"/>
</dbReference>
<dbReference type="Gene3D" id="3.40.50.10840">
    <property type="entry name" value="Putative sugar-binding, N-terminal domain"/>
    <property type="match status" value="1"/>
</dbReference>
<feature type="domain" description="Four-carbon acid sugar kinase N-terminal" evidence="10">
    <location>
        <begin position="40"/>
        <end position="277"/>
    </location>
</feature>
<comment type="similarity">
    <text evidence="8">Belongs to the aldo/keto reductase family. Aldo/keto reductase 2 subfamily.</text>
</comment>
<keyword evidence="4" id="KW-0418">Kinase</keyword>
<dbReference type="Pfam" id="PF17042">
    <property type="entry name" value="NBD_C"/>
    <property type="match status" value="1"/>
</dbReference>
<evidence type="ECO:0000256" key="7">
    <source>
        <dbReference type="ARBA" id="ARBA00023277"/>
    </source>
</evidence>
<dbReference type="PANTHER" id="PTHR43364:SF15">
    <property type="entry name" value="ARYL-ALCOHOL DEHYDROGENASE AAD16-RELATED"/>
    <property type="match status" value="1"/>
</dbReference>
<dbReference type="CDD" id="cd19079">
    <property type="entry name" value="AKR_EcYajO-like"/>
    <property type="match status" value="1"/>
</dbReference>
<keyword evidence="3" id="KW-0547">Nucleotide-binding</keyword>
<dbReference type="GO" id="GO:0005829">
    <property type="term" value="C:cytosol"/>
    <property type="evidence" value="ECO:0007669"/>
    <property type="project" value="UniProtKB-ARBA"/>
</dbReference>
<comment type="caution">
    <text evidence="12">The sequence shown here is derived from an EMBL/GenBank/DDBJ whole genome shotgun (WGS) entry which is preliminary data.</text>
</comment>
<evidence type="ECO:0000313" key="12">
    <source>
        <dbReference type="EMBL" id="KJK61714.1"/>
    </source>
</evidence>
<evidence type="ECO:0000256" key="1">
    <source>
        <dbReference type="ARBA" id="ARBA00005715"/>
    </source>
</evidence>
<dbReference type="GO" id="GO:0005524">
    <property type="term" value="F:ATP binding"/>
    <property type="evidence" value="ECO:0007669"/>
    <property type="project" value="UniProtKB-KW"/>
</dbReference>
<evidence type="ECO:0000256" key="3">
    <source>
        <dbReference type="ARBA" id="ARBA00022741"/>
    </source>
</evidence>
<reference evidence="12 13" key="1">
    <citation type="submission" date="2015-02" db="EMBL/GenBank/DDBJ databases">
        <title>Draft genome sequence of Aspergillus parasiticus SU-1.</title>
        <authorList>
            <person name="Yu J."/>
            <person name="Fedorova N."/>
            <person name="Yin Y."/>
            <person name="Losada L."/>
            <person name="Zafar N."/>
            <person name="Taujale R."/>
            <person name="Ehrlich K.C."/>
            <person name="Bhatnagar D."/>
            <person name="Cleveland T.E."/>
            <person name="Bennett J.W."/>
            <person name="Nierman W.C."/>
        </authorList>
    </citation>
    <scope>NUCLEOTIDE SEQUENCE [LARGE SCALE GENOMIC DNA]</scope>
    <source>
        <strain evidence="13">ATCC 56775 / NRRL 5862 / SRRC 143 / SU-1</strain>
    </source>
</reference>
<dbReference type="Pfam" id="PF00248">
    <property type="entry name" value="Aldo_ket_red"/>
    <property type="match status" value="1"/>
</dbReference>
<dbReference type="AlphaFoldDB" id="A0A0F0I1S5"/>
<keyword evidence="6" id="KW-0560">Oxidoreductase</keyword>
<evidence type="ECO:0000256" key="8">
    <source>
        <dbReference type="ARBA" id="ARBA00038157"/>
    </source>
</evidence>
<protein>
    <submittedName>
        <fullName evidence="12">Aldo/keto reductase family protein</fullName>
    </submittedName>
</protein>
<dbReference type="SUPFAM" id="SSF51430">
    <property type="entry name" value="NAD(P)-linked oxidoreductase"/>
    <property type="match status" value="1"/>
</dbReference>
<dbReference type="GO" id="GO:0016491">
    <property type="term" value="F:oxidoreductase activity"/>
    <property type="evidence" value="ECO:0007669"/>
    <property type="project" value="UniProtKB-KW"/>
</dbReference>
<dbReference type="SUPFAM" id="SSF142764">
    <property type="entry name" value="YgbK-like"/>
    <property type="match status" value="1"/>
</dbReference>
<evidence type="ECO:0000256" key="4">
    <source>
        <dbReference type="ARBA" id="ARBA00022777"/>
    </source>
</evidence>
<dbReference type="FunFam" id="3.20.20.100:FF:000004">
    <property type="entry name" value="Oxidoreductase, aldo/keto reductase"/>
    <property type="match status" value="1"/>
</dbReference>
<dbReference type="InterPro" id="IPR010737">
    <property type="entry name" value="4-carb_acid_sugar_kinase_N"/>
</dbReference>
<feature type="domain" description="Four-carbon acid sugar kinase nucleotide binding" evidence="11">
    <location>
        <begin position="393"/>
        <end position="453"/>
    </location>
</feature>